<keyword evidence="5" id="KW-1185">Reference proteome</keyword>
<name>A0ABT5GHY7_9MICO</name>
<dbReference type="PROSITE" id="PS50234">
    <property type="entry name" value="VWFA"/>
    <property type="match status" value="1"/>
</dbReference>
<dbReference type="InterPro" id="IPR036465">
    <property type="entry name" value="vWFA_dom_sf"/>
</dbReference>
<dbReference type="RefSeq" id="WP_272462411.1">
    <property type="nucleotide sequence ID" value="NZ_JAPFQL010000044.1"/>
</dbReference>
<gene>
    <name evidence="4" type="ORF">OO014_11245</name>
</gene>
<accession>A0ABT5GHY7</accession>
<dbReference type="Pfam" id="PF13519">
    <property type="entry name" value="VWA_2"/>
    <property type="match status" value="1"/>
</dbReference>
<keyword evidence="2" id="KW-0812">Transmembrane</keyword>
<feature type="domain" description="VWFA" evidence="3">
    <location>
        <begin position="72"/>
        <end position="260"/>
    </location>
</feature>
<dbReference type="CDD" id="cd00198">
    <property type="entry name" value="vWFA"/>
    <property type="match status" value="1"/>
</dbReference>
<dbReference type="SUPFAM" id="SSF53300">
    <property type="entry name" value="vWA-like"/>
    <property type="match status" value="1"/>
</dbReference>
<organism evidence="4 5">
    <name type="scientific">Intrasporangium calvum</name>
    <dbReference type="NCBI Taxonomy" id="53358"/>
    <lineage>
        <taxon>Bacteria</taxon>
        <taxon>Bacillati</taxon>
        <taxon>Actinomycetota</taxon>
        <taxon>Actinomycetes</taxon>
        <taxon>Micrococcales</taxon>
        <taxon>Intrasporangiaceae</taxon>
        <taxon>Intrasporangium</taxon>
    </lineage>
</organism>
<feature type="region of interest" description="Disordered" evidence="1">
    <location>
        <begin position="219"/>
        <end position="244"/>
    </location>
</feature>
<sequence length="336" mass="35388">MSLLPVAPTWVLVLLCATALAAIWWTGGPDGAPAETRGRRWRLTAAVVLLGGAAVRPGLPGGDTEAVAANLNVYFVVDTTSSILAEDWGGTHPRLKGVSDDIMALADELAGARYSVITFDQTARVRLPLTTDTTALGAAVTTLPAEPPAYSSGSSVTVADDRLKSVLEQSVQRHPERARIVFYLGDGEHTAAGEPPPFTIPAGLVQGGAVLGYGTTEGGRMKTSGGRQDEPPAYIADPGTGADARSRVDEDRLRQLASQLGLPYVHRQAGEPVTPATEDIDLVRYGSTEHLERERVAARQELYWPLLLALAGVGCWELGAALLALAGSRPRREAGA</sequence>
<comment type="caution">
    <text evidence="4">The sequence shown here is derived from an EMBL/GenBank/DDBJ whole genome shotgun (WGS) entry which is preliminary data.</text>
</comment>
<dbReference type="Gene3D" id="3.40.50.410">
    <property type="entry name" value="von Willebrand factor, type A domain"/>
    <property type="match status" value="1"/>
</dbReference>
<dbReference type="Proteomes" id="UP001150259">
    <property type="component" value="Unassembled WGS sequence"/>
</dbReference>
<proteinExistence type="predicted"/>
<dbReference type="EMBL" id="JAPFQL010000044">
    <property type="protein sequence ID" value="MDC5697836.1"/>
    <property type="molecule type" value="Genomic_DNA"/>
</dbReference>
<keyword evidence="2" id="KW-1133">Transmembrane helix</keyword>
<evidence type="ECO:0000313" key="5">
    <source>
        <dbReference type="Proteomes" id="UP001150259"/>
    </source>
</evidence>
<feature type="transmembrane region" description="Helical" evidence="2">
    <location>
        <begin position="302"/>
        <end position="326"/>
    </location>
</feature>
<evidence type="ECO:0000259" key="3">
    <source>
        <dbReference type="PROSITE" id="PS50234"/>
    </source>
</evidence>
<evidence type="ECO:0000256" key="1">
    <source>
        <dbReference type="SAM" id="MobiDB-lite"/>
    </source>
</evidence>
<reference evidence="4 5" key="1">
    <citation type="submission" date="2022-11" db="EMBL/GenBank/DDBJ databases">
        <title>Anaerobic phenanthrene biodegradation by a DNRA strain PheN6.</title>
        <authorList>
            <person name="Zhang Z."/>
        </authorList>
    </citation>
    <scope>NUCLEOTIDE SEQUENCE [LARGE SCALE GENOMIC DNA]</scope>
    <source>
        <strain evidence="4 5">PheN6</strain>
    </source>
</reference>
<evidence type="ECO:0000256" key="2">
    <source>
        <dbReference type="SAM" id="Phobius"/>
    </source>
</evidence>
<dbReference type="InterPro" id="IPR002035">
    <property type="entry name" value="VWF_A"/>
</dbReference>
<protein>
    <submittedName>
        <fullName evidence="4">VWA domain-containing protein</fullName>
    </submittedName>
</protein>
<evidence type="ECO:0000313" key="4">
    <source>
        <dbReference type="EMBL" id="MDC5697836.1"/>
    </source>
</evidence>
<keyword evidence="2" id="KW-0472">Membrane</keyword>